<dbReference type="EMBL" id="CABFMQ020000109">
    <property type="protein sequence ID" value="VTZ51777.1"/>
    <property type="molecule type" value="Genomic_DNA"/>
</dbReference>
<gene>
    <name evidence="3" type="ORF">MPC4_50085</name>
</gene>
<evidence type="ECO:0000313" key="3">
    <source>
        <dbReference type="EMBL" id="VTZ51777.1"/>
    </source>
</evidence>
<reference evidence="3 4" key="1">
    <citation type="submission" date="2019-05" db="EMBL/GenBank/DDBJ databases">
        <authorList>
            <person name="Farhan Ul Haque M."/>
        </authorList>
    </citation>
    <scope>NUCLEOTIDE SEQUENCE [LARGE SCALE GENOMIC DNA]</scope>
    <source>
        <strain evidence="3">2</strain>
    </source>
</reference>
<dbReference type="Proteomes" id="UP000485880">
    <property type="component" value="Unassembled WGS sequence"/>
</dbReference>
<sequence length="245" mass="26862">MGDDMRTFGVVLALLTAAAPSAIILAHADPAAHGESAPAPRADAHAHTPAPTKMHQTFDIIRKDDKIGANVVDIDRTADSTTVKNKTDISVKLMYVEVYRYQHNCSETWKNGQLAAFKSQTDDNGTKHVVEIAPSTTPDKVTLIVDGKKSEEPKSIAPASLWSKDLVTRTELFDPADGKRISVKVKDLGEETLTIQGVKHQTHHYQLSAKPPGDFDRDLWFEGDELVRMKMLGSDHSLIVSDLAK</sequence>
<evidence type="ECO:0000256" key="2">
    <source>
        <dbReference type="SAM" id="SignalP"/>
    </source>
</evidence>
<feature type="region of interest" description="Disordered" evidence="1">
    <location>
        <begin position="33"/>
        <end position="55"/>
    </location>
</feature>
<accession>A0A8B6M9T7</accession>
<dbReference type="RefSeq" id="WP_244629069.1">
    <property type="nucleotide sequence ID" value="NZ_CABFMQ020000109.1"/>
</dbReference>
<evidence type="ECO:0000256" key="1">
    <source>
        <dbReference type="SAM" id="MobiDB-lite"/>
    </source>
</evidence>
<feature type="chain" id="PRO_5032435877" evidence="2">
    <location>
        <begin position="29"/>
        <end position="245"/>
    </location>
</feature>
<name>A0A8B6M9T7_METTU</name>
<dbReference type="AlphaFoldDB" id="A0A8B6M9T7"/>
<evidence type="ECO:0000313" key="4">
    <source>
        <dbReference type="Proteomes" id="UP000485880"/>
    </source>
</evidence>
<keyword evidence="4" id="KW-1185">Reference proteome</keyword>
<dbReference type="Pfam" id="PF19630">
    <property type="entry name" value="DUF6134"/>
    <property type="match status" value="1"/>
</dbReference>
<proteinExistence type="predicted"/>
<comment type="caution">
    <text evidence="3">The sequence shown here is derived from an EMBL/GenBank/DDBJ whole genome shotgun (WGS) entry which is preliminary data.</text>
</comment>
<organism evidence="3 4">
    <name type="scientific">Methylocella tundrae</name>
    <dbReference type="NCBI Taxonomy" id="227605"/>
    <lineage>
        <taxon>Bacteria</taxon>
        <taxon>Pseudomonadati</taxon>
        <taxon>Pseudomonadota</taxon>
        <taxon>Alphaproteobacteria</taxon>
        <taxon>Hyphomicrobiales</taxon>
        <taxon>Beijerinckiaceae</taxon>
        <taxon>Methylocella</taxon>
    </lineage>
</organism>
<keyword evidence="2" id="KW-0732">Signal</keyword>
<protein>
    <submittedName>
        <fullName evidence="3">Uncharacterized protein</fullName>
    </submittedName>
</protein>
<dbReference type="InterPro" id="IPR045767">
    <property type="entry name" value="DUF6134"/>
</dbReference>
<feature type="signal peptide" evidence="2">
    <location>
        <begin position="1"/>
        <end position="28"/>
    </location>
</feature>